<feature type="binding site" evidence="12">
    <location>
        <position position="456"/>
    </location>
    <ligand>
        <name>Zn(2+)</name>
        <dbReference type="ChEBI" id="CHEBI:29105"/>
        <label>1</label>
    </ligand>
</feature>
<keyword evidence="3 12" id="KW-0479">Metal-binding</keyword>
<dbReference type="InterPro" id="IPR042115">
    <property type="entry name" value="PriA_3primeBD_sf"/>
</dbReference>
<dbReference type="CDD" id="cd18804">
    <property type="entry name" value="SF2_C_priA"/>
    <property type="match status" value="1"/>
</dbReference>
<dbReference type="EMBL" id="DXBP01000003">
    <property type="protein sequence ID" value="HIZ41054.1"/>
    <property type="molecule type" value="Genomic_DNA"/>
</dbReference>
<reference evidence="16" key="2">
    <citation type="submission" date="2021-04" db="EMBL/GenBank/DDBJ databases">
        <authorList>
            <person name="Gilroy R."/>
        </authorList>
    </citation>
    <scope>NUCLEOTIDE SEQUENCE</scope>
    <source>
        <strain evidence="16">ChiSxjej1B13-11774</strain>
    </source>
</reference>
<dbReference type="GO" id="GO:0006270">
    <property type="term" value="P:DNA replication initiation"/>
    <property type="evidence" value="ECO:0007669"/>
    <property type="project" value="TreeGrafter"/>
</dbReference>
<evidence type="ECO:0000313" key="17">
    <source>
        <dbReference type="Proteomes" id="UP000824048"/>
    </source>
</evidence>
<feature type="binding site" evidence="12">
    <location>
        <position position="465"/>
    </location>
    <ligand>
        <name>Zn(2+)</name>
        <dbReference type="ChEBI" id="CHEBI:29105"/>
        <label>2</label>
    </ligand>
</feature>
<evidence type="ECO:0000256" key="6">
    <source>
        <dbReference type="ARBA" id="ARBA00022806"/>
    </source>
</evidence>
<comment type="caution">
    <text evidence="16">The sequence shown here is derived from an EMBL/GenBank/DDBJ whole genome shotgun (WGS) entry which is preliminary data.</text>
</comment>
<dbReference type="PANTHER" id="PTHR30580">
    <property type="entry name" value="PRIMOSOMAL PROTEIN N"/>
    <property type="match status" value="1"/>
</dbReference>
<proteinExistence type="inferred from homology"/>
<dbReference type="HAMAP" id="MF_00983">
    <property type="entry name" value="PriA"/>
    <property type="match status" value="1"/>
</dbReference>
<dbReference type="InterPro" id="IPR041222">
    <property type="entry name" value="PriA_3primeBD"/>
</dbReference>
<dbReference type="AlphaFoldDB" id="A0A9D2ENN5"/>
<dbReference type="NCBIfam" id="TIGR00595">
    <property type="entry name" value="priA"/>
    <property type="match status" value="1"/>
</dbReference>
<dbReference type="FunFam" id="3.40.50.300:FF:000489">
    <property type="entry name" value="Primosome assembly protein PriA"/>
    <property type="match status" value="1"/>
</dbReference>
<organism evidence="16 17">
    <name type="scientific">Candidatus Gemmiger excrementigallinarum</name>
    <dbReference type="NCBI Taxonomy" id="2838609"/>
    <lineage>
        <taxon>Bacteria</taxon>
        <taxon>Bacillati</taxon>
        <taxon>Bacillota</taxon>
        <taxon>Clostridia</taxon>
        <taxon>Eubacteriales</taxon>
        <taxon>Gemmiger</taxon>
    </lineage>
</organism>
<dbReference type="InterPro" id="IPR041236">
    <property type="entry name" value="PriA_C"/>
</dbReference>
<evidence type="ECO:0000256" key="4">
    <source>
        <dbReference type="ARBA" id="ARBA00022741"/>
    </source>
</evidence>
<gene>
    <name evidence="12 16" type="primary">priA</name>
    <name evidence="16" type="ORF">H9811_00665</name>
</gene>
<dbReference type="Pfam" id="PF00271">
    <property type="entry name" value="Helicase_C"/>
    <property type="match status" value="1"/>
</dbReference>
<keyword evidence="10 12" id="KW-0413">Isomerase</keyword>
<feature type="domain" description="Helicase ATP-binding" evidence="14">
    <location>
        <begin position="228"/>
        <end position="394"/>
    </location>
</feature>
<evidence type="ECO:0000256" key="12">
    <source>
        <dbReference type="HAMAP-Rule" id="MF_00983"/>
    </source>
</evidence>
<keyword evidence="4 12" id="KW-0547">Nucleotide-binding</keyword>
<evidence type="ECO:0000256" key="10">
    <source>
        <dbReference type="ARBA" id="ARBA00023235"/>
    </source>
</evidence>
<evidence type="ECO:0000256" key="9">
    <source>
        <dbReference type="ARBA" id="ARBA00023125"/>
    </source>
</evidence>
<comment type="similarity">
    <text evidence="12">Belongs to the helicase family. PriA subfamily.</text>
</comment>
<dbReference type="Pfam" id="PF00270">
    <property type="entry name" value="DEAD"/>
    <property type="match status" value="1"/>
</dbReference>
<comment type="catalytic activity">
    <reaction evidence="11 12">
        <text>ATP + H2O = ADP + phosphate + H(+)</text>
        <dbReference type="Rhea" id="RHEA:13065"/>
        <dbReference type="ChEBI" id="CHEBI:15377"/>
        <dbReference type="ChEBI" id="CHEBI:15378"/>
        <dbReference type="ChEBI" id="CHEBI:30616"/>
        <dbReference type="ChEBI" id="CHEBI:43474"/>
        <dbReference type="ChEBI" id="CHEBI:456216"/>
        <dbReference type="EC" id="5.6.2.4"/>
    </reaction>
</comment>
<evidence type="ECO:0000256" key="11">
    <source>
        <dbReference type="ARBA" id="ARBA00048988"/>
    </source>
</evidence>
<evidence type="ECO:0000259" key="15">
    <source>
        <dbReference type="PROSITE" id="PS51194"/>
    </source>
</evidence>
<evidence type="ECO:0000256" key="3">
    <source>
        <dbReference type="ARBA" id="ARBA00022723"/>
    </source>
</evidence>
<dbReference type="Proteomes" id="UP000824048">
    <property type="component" value="Unassembled WGS sequence"/>
</dbReference>
<keyword evidence="6 12" id="KW-0347">Helicase</keyword>
<keyword evidence="5 12" id="KW-0378">Hydrolase</keyword>
<dbReference type="GO" id="GO:0005524">
    <property type="term" value="F:ATP binding"/>
    <property type="evidence" value="ECO:0007669"/>
    <property type="project" value="UniProtKB-UniRule"/>
</dbReference>
<evidence type="ECO:0000256" key="13">
    <source>
        <dbReference type="SAM" id="Coils"/>
    </source>
</evidence>
<dbReference type="PANTHER" id="PTHR30580:SF0">
    <property type="entry name" value="PRIMOSOMAL PROTEIN N"/>
    <property type="match status" value="1"/>
</dbReference>
<dbReference type="Pfam" id="PF17764">
    <property type="entry name" value="PriA_3primeBD"/>
    <property type="match status" value="1"/>
</dbReference>
<comment type="function">
    <text evidence="12">Initiates the restart of stalled replication forks, which reloads the replicative helicase on sites other than the origin of replication. Recognizes and binds to abandoned replication forks and remodels them to uncover a helicase loading site. Promotes assembly of the primosome at these replication forks.</text>
</comment>
<comment type="catalytic activity">
    <reaction evidence="12">
        <text>Couples ATP hydrolysis with the unwinding of duplex DNA by translocating in the 3'-5' direction.</text>
        <dbReference type="EC" id="5.6.2.4"/>
    </reaction>
</comment>
<keyword evidence="1 12" id="KW-0639">Primosome</keyword>
<dbReference type="InterPro" id="IPR027417">
    <property type="entry name" value="P-loop_NTPase"/>
</dbReference>
<dbReference type="PROSITE" id="PS51192">
    <property type="entry name" value="HELICASE_ATP_BIND_1"/>
    <property type="match status" value="1"/>
</dbReference>
<keyword evidence="7 12" id="KW-0862">Zinc</keyword>
<dbReference type="InterPro" id="IPR001650">
    <property type="entry name" value="Helicase_C-like"/>
</dbReference>
<feature type="coiled-coil region" evidence="13">
    <location>
        <begin position="421"/>
        <end position="448"/>
    </location>
</feature>
<dbReference type="PROSITE" id="PS51194">
    <property type="entry name" value="HELICASE_CTER"/>
    <property type="match status" value="1"/>
</dbReference>
<feature type="binding site" evidence="12">
    <location>
        <position position="468"/>
    </location>
    <ligand>
        <name>Zn(2+)</name>
        <dbReference type="ChEBI" id="CHEBI:29105"/>
        <label>2</label>
    </ligand>
</feature>
<feature type="domain" description="Helicase C-terminal" evidence="15">
    <location>
        <begin position="492"/>
        <end position="650"/>
    </location>
</feature>
<dbReference type="GO" id="GO:0043138">
    <property type="term" value="F:3'-5' DNA helicase activity"/>
    <property type="evidence" value="ECO:0007669"/>
    <property type="project" value="UniProtKB-EC"/>
</dbReference>
<comment type="cofactor">
    <cofactor evidence="12">
        <name>Zn(2+)</name>
        <dbReference type="ChEBI" id="CHEBI:29105"/>
    </cofactor>
    <text evidence="12">Binds 2 zinc ions per subunit.</text>
</comment>
<dbReference type="InterPro" id="IPR040498">
    <property type="entry name" value="PriA_CRR"/>
</dbReference>
<dbReference type="SMART" id="SM00487">
    <property type="entry name" value="DEXDc"/>
    <property type="match status" value="1"/>
</dbReference>
<dbReference type="GO" id="GO:0006302">
    <property type="term" value="P:double-strand break repair"/>
    <property type="evidence" value="ECO:0007669"/>
    <property type="project" value="InterPro"/>
</dbReference>
<feature type="binding site" evidence="12">
    <location>
        <position position="497"/>
    </location>
    <ligand>
        <name>Zn(2+)</name>
        <dbReference type="ChEBI" id="CHEBI:29105"/>
        <label>1</label>
    </ligand>
</feature>
<dbReference type="GO" id="GO:1990077">
    <property type="term" value="C:primosome complex"/>
    <property type="evidence" value="ECO:0007669"/>
    <property type="project" value="UniProtKB-UniRule"/>
</dbReference>
<dbReference type="GO" id="GO:0006310">
    <property type="term" value="P:DNA recombination"/>
    <property type="evidence" value="ECO:0007669"/>
    <property type="project" value="InterPro"/>
</dbReference>
<sequence>MTLSIAQVAVDNATIHFDKLYSYQIPERLSTVVWPGSMVLVPFGRGDKPRMAVVLKVDTVDEQAAPKRLKTLHDAAPEQARLTPDLLELVRFLKERTFCTWFEAVKAVIPYGAQYRAAIVNGKPVMQNRLTRSTERVYTLVGELPQKPKPGPRQLAAVEALRKGPLTAHQLDEVGISKPTLDTLCKKGVLAVAQQDKALDLFGNIPFDPHPITLAEEQQRAYDALLPDLEDAAPHAALLHGVTGSGKTVVFLKLIERTLALGRKALVLVPEISLTPQMIRRLKSTFGSRLAVQHSALNNTERLLQWRRIQQGNADIVVGTRSAVFAPLQNIGLIIIDEEQEHTYQSESAPRYDAHDVAKKRAAMENALLLFASATPLTETYHAAESGKYKLLTLTKRYGGMPLPQVDFIDMRAELASGNPREVSNRMVRELQENLENGEQSILLLNRRGYHTVGMCVTCGHVLKCPNCSVPLVYHKPQQALMCHHCGHTVRPLPQICPECGGNLNYSGFGTQRVEEELSELLPTARILRMDQDSTGQKNSHETMLAQFGNQEYDILLGTQMVAKGLDFEKVTLVGVLGIDSLLFGQGFRAYESVFSLVTQVIGRGGRAALPGRALIQTTVPNHPVLQLAAEQEYEAFYREEIAFRKFGLYPPFCSFCVVGFVGAQEGAVAMAAHRFGILLAERAAEQPQMPLRLLGPAPMAITMLNGKYRYKLTLKCRNDAAFRALLRQTLEAYAQEKLPQKASVILDFNSDGDL</sequence>
<dbReference type="InterPro" id="IPR011545">
    <property type="entry name" value="DEAD/DEAH_box_helicase_dom"/>
</dbReference>
<evidence type="ECO:0000256" key="7">
    <source>
        <dbReference type="ARBA" id="ARBA00022833"/>
    </source>
</evidence>
<dbReference type="Pfam" id="PF18319">
    <property type="entry name" value="Zn_ribbon_PriA"/>
    <property type="match status" value="1"/>
</dbReference>
<dbReference type="Gene3D" id="3.40.50.300">
    <property type="entry name" value="P-loop containing nucleotide triphosphate hydrolases"/>
    <property type="match status" value="2"/>
</dbReference>
<dbReference type="EC" id="5.6.2.4" evidence="12"/>
<dbReference type="GO" id="GO:0008270">
    <property type="term" value="F:zinc ion binding"/>
    <property type="evidence" value="ECO:0007669"/>
    <property type="project" value="UniProtKB-UniRule"/>
</dbReference>
<evidence type="ECO:0000256" key="5">
    <source>
        <dbReference type="ARBA" id="ARBA00022801"/>
    </source>
</evidence>
<dbReference type="SMART" id="SM00490">
    <property type="entry name" value="HELICc"/>
    <property type="match status" value="1"/>
</dbReference>
<keyword evidence="13" id="KW-0175">Coiled coil</keyword>
<evidence type="ECO:0000256" key="2">
    <source>
        <dbReference type="ARBA" id="ARBA00022705"/>
    </source>
</evidence>
<dbReference type="GO" id="GO:0006269">
    <property type="term" value="P:DNA replication, synthesis of primer"/>
    <property type="evidence" value="ECO:0007669"/>
    <property type="project" value="UniProtKB-KW"/>
</dbReference>
<feature type="binding site" evidence="12">
    <location>
        <position position="459"/>
    </location>
    <ligand>
        <name>Zn(2+)</name>
        <dbReference type="ChEBI" id="CHEBI:29105"/>
        <label>1</label>
    </ligand>
</feature>
<comment type="subunit">
    <text evidence="12">Component of the replication restart primosome.</text>
</comment>
<feature type="binding site" evidence="12">
    <location>
        <position position="500"/>
    </location>
    <ligand>
        <name>Zn(2+)</name>
        <dbReference type="ChEBI" id="CHEBI:29105"/>
        <label>1</label>
    </ligand>
</feature>
<dbReference type="GO" id="GO:0016787">
    <property type="term" value="F:hydrolase activity"/>
    <property type="evidence" value="ECO:0007669"/>
    <property type="project" value="UniProtKB-KW"/>
</dbReference>
<evidence type="ECO:0000256" key="1">
    <source>
        <dbReference type="ARBA" id="ARBA00022515"/>
    </source>
</evidence>
<reference evidence="16" key="1">
    <citation type="journal article" date="2021" name="PeerJ">
        <title>Extensive microbial diversity within the chicken gut microbiome revealed by metagenomics and culture.</title>
        <authorList>
            <person name="Gilroy R."/>
            <person name="Ravi A."/>
            <person name="Getino M."/>
            <person name="Pursley I."/>
            <person name="Horton D.L."/>
            <person name="Alikhan N.F."/>
            <person name="Baker D."/>
            <person name="Gharbi K."/>
            <person name="Hall N."/>
            <person name="Watson M."/>
            <person name="Adriaenssens E.M."/>
            <person name="Foster-Nyarko E."/>
            <person name="Jarju S."/>
            <person name="Secka A."/>
            <person name="Antonio M."/>
            <person name="Oren A."/>
            <person name="Chaudhuri R.R."/>
            <person name="La Ragione R."/>
            <person name="Hildebrand F."/>
            <person name="Pallen M.J."/>
        </authorList>
    </citation>
    <scope>NUCLEOTIDE SEQUENCE</scope>
    <source>
        <strain evidence="16">ChiSxjej1B13-11774</strain>
    </source>
</reference>
<evidence type="ECO:0000256" key="8">
    <source>
        <dbReference type="ARBA" id="ARBA00022840"/>
    </source>
</evidence>
<accession>A0A9D2ENN5</accession>
<keyword evidence="8 12" id="KW-0067">ATP-binding</keyword>
<feature type="binding site" evidence="12">
    <location>
        <position position="483"/>
    </location>
    <ligand>
        <name>Zn(2+)</name>
        <dbReference type="ChEBI" id="CHEBI:29105"/>
        <label>2</label>
    </ligand>
</feature>
<dbReference type="Gene3D" id="3.40.1440.60">
    <property type="entry name" value="PriA, 3(prime) DNA-binding domain"/>
    <property type="match status" value="1"/>
</dbReference>
<evidence type="ECO:0000259" key="14">
    <source>
        <dbReference type="PROSITE" id="PS51192"/>
    </source>
</evidence>
<dbReference type="SUPFAM" id="SSF52540">
    <property type="entry name" value="P-loop containing nucleoside triphosphate hydrolases"/>
    <property type="match status" value="2"/>
</dbReference>
<keyword evidence="2 12" id="KW-0235">DNA replication</keyword>
<keyword evidence="9 12" id="KW-0238">DNA-binding</keyword>
<dbReference type="CDD" id="cd17929">
    <property type="entry name" value="DEXHc_priA"/>
    <property type="match status" value="1"/>
</dbReference>
<name>A0A9D2ENN5_9FIRM</name>
<dbReference type="Pfam" id="PF18074">
    <property type="entry name" value="PriA_C"/>
    <property type="match status" value="1"/>
</dbReference>
<evidence type="ECO:0000313" key="16">
    <source>
        <dbReference type="EMBL" id="HIZ41054.1"/>
    </source>
</evidence>
<dbReference type="InterPro" id="IPR005259">
    <property type="entry name" value="PriA"/>
</dbReference>
<dbReference type="GO" id="GO:0003677">
    <property type="term" value="F:DNA binding"/>
    <property type="evidence" value="ECO:0007669"/>
    <property type="project" value="UniProtKB-UniRule"/>
</dbReference>
<dbReference type="InterPro" id="IPR014001">
    <property type="entry name" value="Helicase_ATP-bd"/>
</dbReference>
<feature type="binding site" evidence="12">
    <location>
        <position position="486"/>
    </location>
    <ligand>
        <name>Zn(2+)</name>
        <dbReference type="ChEBI" id="CHEBI:29105"/>
        <label>2</label>
    </ligand>
</feature>
<protein>
    <recommendedName>
        <fullName evidence="12">Replication restart protein PriA</fullName>
    </recommendedName>
    <alternativeName>
        <fullName evidence="12">ATP-dependent DNA helicase PriA</fullName>
        <ecNumber evidence="12">5.6.2.4</ecNumber>
    </alternativeName>
    <alternativeName>
        <fullName evidence="12">DNA 3'-5' helicase PriA</fullName>
    </alternativeName>
</protein>